<feature type="region of interest" description="Disordered" evidence="1">
    <location>
        <begin position="1"/>
        <end position="31"/>
    </location>
</feature>
<organism evidence="3 4">
    <name type="scientific">Glonium stellatum</name>
    <dbReference type="NCBI Taxonomy" id="574774"/>
    <lineage>
        <taxon>Eukaryota</taxon>
        <taxon>Fungi</taxon>
        <taxon>Dikarya</taxon>
        <taxon>Ascomycota</taxon>
        <taxon>Pezizomycotina</taxon>
        <taxon>Dothideomycetes</taxon>
        <taxon>Pleosporomycetidae</taxon>
        <taxon>Gloniales</taxon>
        <taxon>Gloniaceae</taxon>
        <taxon>Glonium</taxon>
    </lineage>
</organism>
<reference evidence="3 4" key="1">
    <citation type="journal article" date="2016" name="Nat. Commun.">
        <title>Ectomycorrhizal ecology is imprinted in the genome of the dominant symbiotic fungus Cenococcum geophilum.</title>
        <authorList>
            <consortium name="DOE Joint Genome Institute"/>
            <person name="Peter M."/>
            <person name="Kohler A."/>
            <person name="Ohm R.A."/>
            <person name="Kuo A."/>
            <person name="Krutzmann J."/>
            <person name="Morin E."/>
            <person name="Arend M."/>
            <person name="Barry K.W."/>
            <person name="Binder M."/>
            <person name="Choi C."/>
            <person name="Clum A."/>
            <person name="Copeland A."/>
            <person name="Grisel N."/>
            <person name="Haridas S."/>
            <person name="Kipfer T."/>
            <person name="LaButti K."/>
            <person name="Lindquist E."/>
            <person name="Lipzen A."/>
            <person name="Maire R."/>
            <person name="Meier B."/>
            <person name="Mihaltcheva S."/>
            <person name="Molinier V."/>
            <person name="Murat C."/>
            <person name="Poggeler S."/>
            <person name="Quandt C.A."/>
            <person name="Sperisen C."/>
            <person name="Tritt A."/>
            <person name="Tisserant E."/>
            <person name="Crous P.W."/>
            <person name="Henrissat B."/>
            <person name="Nehls U."/>
            <person name="Egli S."/>
            <person name="Spatafora J.W."/>
            <person name="Grigoriev I.V."/>
            <person name="Martin F.M."/>
        </authorList>
    </citation>
    <scope>NUCLEOTIDE SEQUENCE [LARGE SCALE GENOMIC DNA]</scope>
    <source>
        <strain evidence="3 4">CBS 207.34</strain>
    </source>
</reference>
<keyword evidence="4" id="KW-1185">Reference proteome</keyword>
<keyword evidence="2" id="KW-1133">Transmembrane helix</keyword>
<evidence type="ECO:0000313" key="4">
    <source>
        <dbReference type="Proteomes" id="UP000250140"/>
    </source>
</evidence>
<sequence>MFATHLRAHDAPPLIRPTCHTSRSRNRTQPASPCLSKAFQFRAALITLSKRFHHKQIHSRQTSISLSSHLFAYSSIAHQKDILLSMLLLYLSAALLLLLWQFSLRAGEGRVDEHHQKHLVHTLWNGCEMEPL</sequence>
<dbReference type="Proteomes" id="UP000250140">
    <property type="component" value="Unassembled WGS sequence"/>
</dbReference>
<evidence type="ECO:0000313" key="3">
    <source>
        <dbReference type="EMBL" id="OCL14033.1"/>
    </source>
</evidence>
<proteinExistence type="predicted"/>
<keyword evidence="2" id="KW-0812">Transmembrane</keyword>
<protein>
    <submittedName>
        <fullName evidence="3">Uncharacterized protein</fullName>
    </submittedName>
</protein>
<evidence type="ECO:0000256" key="1">
    <source>
        <dbReference type="SAM" id="MobiDB-lite"/>
    </source>
</evidence>
<keyword evidence="2" id="KW-0472">Membrane</keyword>
<gene>
    <name evidence="3" type="ORF">AOQ84DRAFT_66617</name>
</gene>
<accession>A0A8E2FBS2</accession>
<feature type="transmembrane region" description="Helical" evidence="2">
    <location>
        <begin position="82"/>
        <end position="100"/>
    </location>
</feature>
<evidence type="ECO:0000256" key="2">
    <source>
        <dbReference type="SAM" id="Phobius"/>
    </source>
</evidence>
<name>A0A8E2FBS2_9PEZI</name>
<dbReference type="AlphaFoldDB" id="A0A8E2FBS2"/>
<dbReference type="EMBL" id="KV748628">
    <property type="protein sequence ID" value="OCL14033.1"/>
    <property type="molecule type" value="Genomic_DNA"/>
</dbReference>